<dbReference type="EMBL" id="LDAU01000268">
    <property type="protein sequence ID" value="KRW98151.1"/>
    <property type="molecule type" value="Genomic_DNA"/>
</dbReference>
<protein>
    <recommendedName>
        <fullName evidence="4">Transmembrane protein</fullName>
    </recommendedName>
</protein>
<dbReference type="InParanoid" id="A0A0V0Q7Y4"/>
<evidence type="ECO:0000256" key="1">
    <source>
        <dbReference type="SAM" id="SignalP"/>
    </source>
</evidence>
<keyword evidence="3" id="KW-1185">Reference proteome</keyword>
<name>A0A0V0Q7Y4_PSEPJ</name>
<comment type="caution">
    <text evidence="2">The sequence shown here is derived from an EMBL/GenBank/DDBJ whole genome shotgun (WGS) entry which is preliminary data.</text>
</comment>
<organism evidence="2 3">
    <name type="scientific">Pseudocohnilembus persalinus</name>
    <name type="common">Ciliate</name>
    <dbReference type="NCBI Taxonomy" id="266149"/>
    <lineage>
        <taxon>Eukaryota</taxon>
        <taxon>Sar</taxon>
        <taxon>Alveolata</taxon>
        <taxon>Ciliophora</taxon>
        <taxon>Intramacronucleata</taxon>
        <taxon>Oligohymenophorea</taxon>
        <taxon>Scuticociliatia</taxon>
        <taxon>Philasterida</taxon>
        <taxon>Pseudocohnilembidae</taxon>
        <taxon>Pseudocohnilembus</taxon>
    </lineage>
</organism>
<dbReference type="AlphaFoldDB" id="A0A0V0Q7Y4"/>
<evidence type="ECO:0000313" key="2">
    <source>
        <dbReference type="EMBL" id="KRW98151.1"/>
    </source>
</evidence>
<evidence type="ECO:0008006" key="4">
    <source>
        <dbReference type="Google" id="ProtNLM"/>
    </source>
</evidence>
<accession>A0A0V0Q7Y4</accession>
<reference evidence="2 3" key="1">
    <citation type="journal article" date="2015" name="Sci. Rep.">
        <title>Genome of the facultative scuticociliatosis pathogen Pseudocohnilembus persalinus provides insight into its virulence through horizontal gene transfer.</title>
        <authorList>
            <person name="Xiong J."/>
            <person name="Wang G."/>
            <person name="Cheng J."/>
            <person name="Tian M."/>
            <person name="Pan X."/>
            <person name="Warren A."/>
            <person name="Jiang C."/>
            <person name="Yuan D."/>
            <person name="Miao W."/>
        </authorList>
    </citation>
    <scope>NUCLEOTIDE SEQUENCE [LARGE SCALE GENOMIC DNA]</scope>
    <source>
        <strain evidence="2">36N120E</strain>
    </source>
</reference>
<feature type="signal peptide" evidence="1">
    <location>
        <begin position="1"/>
        <end position="22"/>
    </location>
</feature>
<gene>
    <name evidence="2" type="ORF">PPERSA_09091</name>
</gene>
<sequence length="451" mass="52029">MKLNISLFSVLLFVYLLNQGICSYTYKINDVSTWEPINISDKSNYGINYMLKDQGEANQLSLQLTESKIVFVTYGYDSYPDDEDTVNMQIAIFDNKGKILKSVTFDGIILIEHIALSLTNVMGEFIIIYNDKDHTYYTFYDQNLDVTRNIQNEKLISVSNNYYSNISFGKNLMYVALFRYELIKFNQVIVLDLSDITTCSTLQTHNYFSHAPEFVRAYTIQAYNDDSAIFHFYARNHKGENKLFQVQYDSKGQQKSEYPIEQKAPISLTQSFYYPWRSFLLENKNITTFLANDNSNTLLVYTFGKDGNKICSELIDITGYNSQSYLYGILGDQGWIYIDNQQQNEGHFLIFNPKKCQMDFKNIGEGTGLKEGMAGSFMDYDNEEILMLEFGNSIDSSNKLRFLSDSSQKSLQANLYVIGSVKYEKGDDQSDDANNLRFNLWIAVILGFYMI</sequence>
<dbReference type="Proteomes" id="UP000054937">
    <property type="component" value="Unassembled WGS sequence"/>
</dbReference>
<feature type="chain" id="PRO_5006867351" description="Transmembrane protein" evidence="1">
    <location>
        <begin position="23"/>
        <end position="451"/>
    </location>
</feature>
<proteinExistence type="predicted"/>
<keyword evidence="1" id="KW-0732">Signal</keyword>
<evidence type="ECO:0000313" key="3">
    <source>
        <dbReference type="Proteomes" id="UP000054937"/>
    </source>
</evidence>